<name>X0ZJN8_9ZZZZ</name>
<keyword evidence="1" id="KW-1133">Transmembrane helix</keyword>
<proteinExistence type="predicted"/>
<gene>
    <name evidence="2" type="ORF">S01H1_77046</name>
</gene>
<comment type="caution">
    <text evidence="2">The sequence shown here is derived from an EMBL/GenBank/DDBJ whole genome shotgun (WGS) entry which is preliminary data.</text>
</comment>
<keyword evidence="1" id="KW-0812">Transmembrane</keyword>
<feature type="transmembrane region" description="Helical" evidence="1">
    <location>
        <begin position="12"/>
        <end position="30"/>
    </location>
</feature>
<feature type="transmembrane region" description="Helical" evidence="1">
    <location>
        <begin position="36"/>
        <end position="59"/>
    </location>
</feature>
<reference evidence="2" key="1">
    <citation type="journal article" date="2014" name="Front. Microbiol.">
        <title>High frequency of phylogenetically diverse reductive dehalogenase-homologous genes in deep subseafloor sedimentary metagenomes.</title>
        <authorList>
            <person name="Kawai M."/>
            <person name="Futagami T."/>
            <person name="Toyoda A."/>
            <person name="Takaki Y."/>
            <person name="Nishi S."/>
            <person name="Hori S."/>
            <person name="Arai W."/>
            <person name="Tsubouchi T."/>
            <person name="Morono Y."/>
            <person name="Uchiyama I."/>
            <person name="Ito T."/>
            <person name="Fujiyama A."/>
            <person name="Inagaki F."/>
            <person name="Takami H."/>
        </authorList>
    </citation>
    <scope>NUCLEOTIDE SEQUENCE</scope>
    <source>
        <strain evidence="2">Expedition CK06-06</strain>
    </source>
</reference>
<sequence length="196" mass="22300">WSPKKWRIRFSIIMGVGWIDFILLWLSFYAPTYSPYRNVAVLLLSLLVFITIMPGVWISETPGGIHRPKDMRNVVSGAAFFGWLLFSIYWLWFQADSGYTFEQNATVGLFSFLIVYVVGFGAHAKGIGGEDGGYLGLGLGFVWLLFLTIWYYMFAVDFDLYQNIAVVLGSFLLVLGAVGLFVRNRLTEVDRIDFDD</sequence>
<feature type="transmembrane region" description="Helical" evidence="1">
    <location>
        <begin position="105"/>
        <end position="122"/>
    </location>
</feature>
<feature type="non-terminal residue" evidence="2">
    <location>
        <position position="1"/>
    </location>
</feature>
<dbReference type="AlphaFoldDB" id="X0ZJN8"/>
<dbReference type="EMBL" id="BARS01051764">
    <property type="protein sequence ID" value="GAG48506.1"/>
    <property type="molecule type" value="Genomic_DNA"/>
</dbReference>
<feature type="transmembrane region" description="Helical" evidence="1">
    <location>
        <begin position="71"/>
        <end position="93"/>
    </location>
</feature>
<keyword evidence="1" id="KW-0472">Membrane</keyword>
<feature type="transmembrane region" description="Helical" evidence="1">
    <location>
        <begin position="160"/>
        <end position="182"/>
    </location>
</feature>
<protein>
    <submittedName>
        <fullName evidence="2">Uncharacterized protein</fullName>
    </submittedName>
</protein>
<accession>X0ZJN8</accession>
<evidence type="ECO:0000313" key="2">
    <source>
        <dbReference type="EMBL" id="GAG48506.1"/>
    </source>
</evidence>
<organism evidence="2">
    <name type="scientific">marine sediment metagenome</name>
    <dbReference type="NCBI Taxonomy" id="412755"/>
    <lineage>
        <taxon>unclassified sequences</taxon>
        <taxon>metagenomes</taxon>
        <taxon>ecological metagenomes</taxon>
    </lineage>
</organism>
<feature type="transmembrane region" description="Helical" evidence="1">
    <location>
        <begin position="134"/>
        <end position="154"/>
    </location>
</feature>
<evidence type="ECO:0000256" key="1">
    <source>
        <dbReference type="SAM" id="Phobius"/>
    </source>
</evidence>